<dbReference type="Proteomes" id="UP000800093">
    <property type="component" value="Unassembled WGS sequence"/>
</dbReference>
<comment type="caution">
    <text evidence="1">The sequence shown here is derived from an EMBL/GenBank/DDBJ whole genome shotgun (WGS) entry which is preliminary data.</text>
</comment>
<evidence type="ECO:0000313" key="1">
    <source>
        <dbReference type="EMBL" id="KAF2269278.1"/>
    </source>
</evidence>
<protein>
    <submittedName>
        <fullName evidence="1">Uncharacterized protein</fullName>
    </submittedName>
</protein>
<proteinExistence type="predicted"/>
<dbReference type="EMBL" id="ML986583">
    <property type="protein sequence ID" value="KAF2269278.1"/>
    <property type="molecule type" value="Genomic_DNA"/>
</dbReference>
<reference evidence="2" key="1">
    <citation type="journal article" date="2020" name="Stud. Mycol.">
        <title>101 Dothideomycetes genomes: A test case for predicting lifestyles and emergence of pathogens.</title>
        <authorList>
            <person name="Haridas S."/>
            <person name="Albert R."/>
            <person name="Binder M."/>
            <person name="Bloem J."/>
            <person name="LaButti K."/>
            <person name="Salamov A."/>
            <person name="Andreopoulos B."/>
            <person name="Baker S."/>
            <person name="Barry K."/>
            <person name="Bills G."/>
            <person name="Bluhm B."/>
            <person name="Cannon C."/>
            <person name="Castanera R."/>
            <person name="Culley D."/>
            <person name="Daum C."/>
            <person name="Ezra D."/>
            <person name="Gonzalez J."/>
            <person name="Henrissat B."/>
            <person name="Kuo A."/>
            <person name="Liang C."/>
            <person name="Lipzen A."/>
            <person name="Lutzoni F."/>
            <person name="Magnuson J."/>
            <person name="Mondo S."/>
            <person name="Nolan M."/>
            <person name="Ohm R."/>
            <person name="Pangilinan J."/>
            <person name="Park H.-J."/>
            <person name="Ramirez L."/>
            <person name="Alfaro M."/>
            <person name="Sun H."/>
            <person name="Tritt A."/>
            <person name="Yoshinaga Y."/>
            <person name="Zwiers L.-H."/>
            <person name="Turgeon B."/>
            <person name="Goodwin S."/>
            <person name="Spatafora J."/>
            <person name="Crous P."/>
            <person name="Grigoriev I."/>
        </authorList>
    </citation>
    <scope>NUCLEOTIDE SEQUENCE [LARGE SCALE GENOMIC DNA]</scope>
    <source>
        <strain evidence="2">CBS 304.66</strain>
    </source>
</reference>
<name>A0A9P4N9U6_9PLEO</name>
<sequence length="186" mass="21015">MSNCLAIYAYITTINAASLPRGLAYLGFLAVHPAFPDLNTTPILPVAPSCRRHFNNKNPTKVPCRVTASRKFFFGERTCKRTACCGAHQNQHPFKITHSEILYLVNPYPESREGDYSLSRIGELYDSLKILFRCCSFCGSRIAGKVRPPGACHVSRHKAHTNPEDHCPPNKIWWITAQQELFLERP</sequence>
<organism evidence="1 2">
    <name type="scientific">Lojkania enalia</name>
    <dbReference type="NCBI Taxonomy" id="147567"/>
    <lineage>
        <taxon>Eukaryota</taxon>
        <taxon>Fungi</taxon>
        <taxon>Dikarya</taxon>
        <taxon>Ascomycota</taxon>
        <taxon>Pezizomycotina</taxon>
        <taxon>Dothideomycetes</taxon>
        <taxon>Pleosporomycetidae</taxon>
        <taxon>Pleosporales</taxon>
        <taxon>Pleosporales incertae sedis</taxon>
        <taxon>Lojkania</taxon>
    </lineage>
</organism>
<keyword evidence="2" id="KW-1185">Reference proteome</keyword>
<accession>A0A9P4N9U6</accession>
<gene>
    <name evidence="1" type="ORF">CC78DRAFT_307723</name>
</gene>
<dbReference type="AlphaFoldDB" id="A0A9P4N9U6"/>
<evidence type="ECO:0000313" key="2">
    <source>
        <dbReference type="Proteomes" id="UP000800093"/>
    </source>
</evidence>